<proteinExistence type="predicted"/>
<evidence type="ECO:0000313" key="4">
    <source>
        <dbReference type="Proteomes" id="UP000663829"/>
    </source>
</evidence>
<feature type="region of interest" description="Disordered" evidence="1">
    <location>
        <begin position="540"/>
        <end position="568"/>
    </location>
</feature>
<feature type="region of interest" description="Disordered" evidence="1">
    <location>
        <begin position="1038"/>
        <end position="1078"/>
    </location>
</feature>
<name>A0A813T9P4_9BILA</name>
<sequence length="1189" mass="137033">MEIINFDFPPAPTIEEENELNSKFNNLTIILNDPYDNNSDLTEIFPSPPLPSPPVILSKELTKLYNSKTLLPLRIRSNKYNQNRTCQKRSRTSSTYRINNYKTKLSNESSYVNIIGNNNNNNNNNNNITSSINRNSDVTYATLMNVSSNIVSKVFDNTSPFGQDLSEHATYQELEHCFLKNVNFSDSNIEQLNNLSDSLINQSQLNNDQLLSISHSQNFLYQNTDDMMNDDHNKPSTKPHYENNINICPQKYENIVFLKQRNDVSCMSTSESHKKIHSSQNDTYSDKFYPPLLSTQKDHQNVPLLSSLLDPTPIPIELTKSMYVNVPSITDNINDIEAPNLPSRKSKISCFKTMVEQNSNEQQYSVPISEVNSLIDGTEEEKKEIVTLIDNLLENSMVHNTMNTLSNNEDLNIMQEVTVNGSAQQLCTVTFNRFQDQLKTSPERDDKSPETIINSIVPMNDNTCRLPLQYRRKNQNTTNRRRRMQGMRGNILRAAGKRHSKLSIRGEQSSIRQRSTVRGAFNLNNIQQSQNTTCSVINPSQSTLQPRSGQSKRQTNRIRHMKNNNYTEDNTENLERDVDHTYNEIKHPAIQNLDDPNPISSTNMNNRSLGVLGRAMQFNGALRDRVFSWYRGNGNGDEPNGLDNNSKQNTLQHTNENENQILSPLVTKKFNKCRLRPSTPSNLSCAKEQNDGDDEQFYTHDHFILRRRPNGSASTMSADLQDENESVRQPSTQLQRPYSKQKVSPVTQKRKPSPFQNVLTRSHQLLSNQRTNIALSKISSLSSKSYGNFHQYRKKARSSHLQLTLDKNDVDFIHGILNKTKDHNQAWNRVRALKEAYIRASTKTKTLPKKKKSKVIQNSITTKVKHELEKYDELPSTRTRNHTNKSCYNSEDNIDSYEFDEEEEKNWMQSHRRSVVPSTVSNIKPKLINLVTFLKRKAEINVKNIQKNFTEMKHKMQQENCHRLELQQQKRHRLQDVTYPREHHPLGQMITLGGRETEETNCENNVSTKDKHLLSRMRNHRLRQDRLRLNVKDEPTIIVRKPSNTLSQRPVTSPKNMKESPRHYPKTAHSHHSSSKITDQQIRQSANKMFDPTTTHMPTNLQRHSSSIVVQNRPTKNQTIVRRASLKQSSSKEHKSTINTAAMITNKTGNEKKYRIINTNTNTNNDDIRRKRHSTKLTDMQTNRQGVSC</sequence>
<protein>
    <submittedName>
        <fullName evidence="2">Uncharacterized protein</fullName>
    </submittedName>
</protein>
<dbReference type="AlphaFoldDB" id="A0A813T9P4"/>
<feature type="compositionally biased region" description="Polar residues" evidence="1">
    <location>
        <begin position="540"/>
        <end position="553"/>
    </location>
</feature>
<feature type="compositionally biased region" description="Polar residues" evidence="1">
    <location>
        <begin position="1042"/>
        <end position="1055"/>
    </location>
</feature>
<dbReference type="OrthoDB" id="10050355at2759"/>
<organism evidence="2 4">
    <name type="scientific">Didymodactylos carnosus</name>
    <dbReference type="NCBI Taxonomy" id="1234261"/>
    <lineage>
        <taxon>Eukaryota</taxon>
        <taxon>Metazoa</taxon>
        <taxon>Spiralia</taxon>
        <taxon>Gnathifera</taxon>
        <taxon>Rotifera</taxon>
        <taxon>Eurotatoria</taxon>
        <taxon>Bdelloidea</taxon>
        <taxon>Philodinida</taxon>
        <taxon>Philodinidae</taxon>
        <taxon>Didymodactylos</taxon>
    </lineage>
</organism>
<evidence type="ECO:0000313" key="3">
    <source>
        <dbReference type="EMBL" id="CAF3591693.1"/>
    </source>
</evidence>
<dbReference type="EMBL" id="CAJOBC010000484">
    <property type="protein sequence ID" value="CAF3591693.1"/>
    <property type="molecule type" value="Genomic_DNA"/>
</dbReference>
<dbReference type="EMBL" id="CAJNOQ010000484">
    <property type="protein sequence ID" value="CAF0806267.1"/>
    <property type="molecule type" value="Genomic_DNA"/>
</dbReference>
<feature type="compositionally biased region" description="Polar residues" evidence="1">
    <location>
        <begin position="727"/>
        <end position="747"/>
    </location>
</feature>
<feature type="compositionally biased region" description="Basic residues" evidence="1">
    <location>
        <begin position="1063"/>
        <end position="1074"/>
    </location>
</feature>
<reference evidence="2" key="1">
    <citation type="submission" date="2021-02" db="EMBL/GenBank/DDBJ databases">
        <authorList>
            <person name="Nowell W R."/>
        </authorList>
    </citation>
    <scope>NUCLEOTIDE SEQUENCE</scope>
</reference>
<accession>A0A813T9P4</accession>
<dbReference type="Proteomes" id="UP000681722">
    <property type="component" value="Unassembled WGS sequence"/>
</dbReference>
<feature type="region of interest" description="Disordered" evidence="1">
    <location>
        <begin position="705"/>
        <end position="753"/>
    </location>
</feature>
<dbReference type="Proteomes" id="UP000663829">
    <property type="component" value="Unassembled WGS sequence"/>
</dbReference>
<evidence type="ECO:0000313" key="2">
    <source>
        <dbReference type="EMBL" id="CAF0806267.1"/>
    </source>
</evidence>
<evidence type="ECO:0000256" key="1">
    <source>
        <dbReference type="SAM" id="MobiDB-lite"/>
    </source>
</evidence>
<comment type="caution">
    <text evidence="2">The sequence shown here is derived from an EMBL/GenBank/DDBJ whole genome shotgun (WGS) entry which is preliminary data.</text>
</comment>
<gene>
    <name evidence="2" type="ORF">GPM918_LOCUS3789</name>
    <name evidence="3" type="ORF">SRO942_LOCUS3789</name>
</gene>
<keyword evidence="4" id="KW-1185">Reference proteome</keyword>